<keyword evidence="2" id="KW-1185">Reference proteome</keyword>
<evidence type="ECO:0000313" key="1">
    <source>
        <dbReference type="EMBL" id="KAF5840985.1"/>
    </source>
</evidence>
<evidence type="ECO:0008006" key="3">
    <source>
        <dbReference type="Google" id="ProtNLM"/>
    </source>
</evidence>
<sequence>MGQEACAQGSFRHNEQSQVWAAAEGNGGLGVASGSTCGLDQSGKEAWRVCFRSGYELGPAAALCGSVMAVKRVCTSLIKDVSQQCLH</sequence>
<comment type="caution">
    <text evidence="1">The sequence shown here is derived from an EMBL/GenBank/DDBJ whole genome shotgun (WGS) entry which is preliminary data.</text>
</comment>
<name>A0ABQ7H2D6_DUNSA</name>
<organism evidence="1 2">
    <name type="scientific">Dunaliella salina</name>
    <name type="common">Green alga</name>
    <name type="synonym">Protococcus salinus</name>
    <dbReference type="NCBI Taxonomy" id="3046"/>
    <lineage>
        <taxon>Eukaryota</taxon>
        <taxon>Viridiplantae</taxon>
        <taxon>Chlorophyta</taxon>
        <taxon>core chlorophytes</taxon>
        <taxon>Chlorophyceae</taxon>
        <taxon>CS clade</taxon>
        <taxon>Chlamydomonadales</taxon>
        <taxon>Dunaliellaceae</taxon>
        <taxon>Dunaliella</taxon>
    </lineage>
</organism>
<protein>
    <recommendedName>
        <fullName evidence="3">Encoded protein</fullName>
    </recommendedName>
</protein>
<evidence type="ECO:0000313" key="2">
    <source>
        <dbReference type="Proteomes" id="UP000815325"/>
    </source>
</evidence>
<reference evidence="1" key="1">
    <citation type="submission" date="2017-08" db="EMBL/GenBank/DDBJ databases">
        <authorList>
            <person name="Polle J.E."/>
            <person name="Barry K."/>
            <person name="Cushman J."/>
            <person name="Schmutz J."/>
            <person name="Tran D."/>
            <person name="Hathwaick L.T."/>
            <person name="Yim W.C."/>
            <person name="Jenkins J."/>
            <person name="Mckie-Krisberg Z.M."/>
            <person name="Prochnik S."/>
            <person name="Lindquist E."/>
            <person name="Dockter R.B."/>
            <person name="Adam C."/>
            <person name="Molina H."/>
            <person name="Bunkerborg J."/>
            <person name="Jin E."/>
            <person name="Buchheim M."/>
            <person name="Magnuson J."/>
        </authorList>
    </citation>
    <scope>NUCLEOTIDE SEQUENCE</scope>
    <source>
        <strain evidence="1">CCAP 19/18</strain>
    </source>
</reference>
<gene>
    <name evidence="1" type="ORF">DUNSADRAFT_14841</name>
</gene>
<accession>A0ABQ7H2D6</accession>
<dbReference type="EMBL" id="MU069498">
    <property type="protein sequence ID" value="KAF5840985.1"/>
    <property type="molecule type" value="Genomic_DNA"/>
</dbReference>
<dbReference type="Proteomes" id="UP000815325">
    <property type="component" value="Unassembled WGS sequence"/>
</dbReference>
<proteinExistence type="predicted"/>